<dbReference type="CDD" id="cd23815">
    <property type="entry name" value="UBCc_SpUBC14-like"/>
    <property type="match status" value="1"/>
</dbReference>
<dbReference type="Gene3D" id="3.10.110.10">
    <property type="entry name" value="Ubiquitin Conjugating Enzyme"/>
    <property type="match status" value="1"/>
</dbReference>
<dbReference type="Pfam" id="PF00179">
    <property type="entry name" value="UQ_con"/>
    <property type="match status" value="1"/>
</dbReference>
<dbReference type="STRING" id="1569628.A0A316UUP6"/>
<reference evidence="9 10" key="1">
    <citation type="journal article" date="2018" name="Mol. Biol. Evol.">
        <title>Broad Genomic Sampling Reveals a Smut Pathogenic Ancestry of the Fungal Clade Ustilaginomycotina.</title>
        <authorList>
            <person name="Kijpornyongpan T."/>
            <person name="Mondo S.J."/>
            <person name="Barry K."/>
            <person name="Sandor L."/>
            <person name="Lee J."/>
            <person name="Lipzen A."/>
            <person name="Pangilinan J."/>
            <person name="LaButti K."/>
            <person name="Hainaut M."/>
            <person name="Henrissat B."/>
            <person name="Grigoriev I.V."/>
            <person name="Spatafora J.W."/>
            <person name="Aime M.C."/>
        </authorList>
    </citation>
    <scope>NUCLEOTIDE SEQUENCE [LARGE SCALE GENOMIC DNA]</scope>
    <source>
        <strain evidence="9 10">MCA 5214</strain>
    </source>
</reference>
<dbReference type="FunFam" id="3.10.110.10:FF:000060">
    <property type="entry name" value="Ubiquitin conjugating enzyme (UbcB)"/>
    <property type="match status" value="1"/>
</dbReference>
<evidence type="ECO:0000256" key="6">
    <source>
        <dbReference type="PROSITE-ProRule" id="PRU10133"/>
    </source>
</evidence>
<keyword evidence="5 7" id="KW-0067">ATP-binding</keyword>
<evidence type="ECO:0000256" key="5">
    <source>
        <dbReference type="ARBA" id="ARBA00022840"/>
    </source>
</evidence>
<evidence type="ECO:0000313" key="9">
    <source>
        <dbReference type="EMBL" id="PWN26835.1"/>
    </source>
</evidence>
<evidence type="ECO:0000256" key="2">
    <source>
        <dbReference type="ARBA" id="ARBA00022679"/>
    </source>
</evidence>
<dbReference type="PROSITE" id="PS00183">
    <property type="entry name" value="UBC_1"/>
    <property type="match status" value="1"/>
</dbReference>
<dbReference type="PROSITE" id="PS50127">
    <property type="entry name" value="UBC_2"/>
    <property type="match status" value="1"/>
</dbReference>
<organism evidence="9 10">
    <name type="scientific">Jaminaea rosea</name>
    <dbReference type="NCBI Taxonomy" id="1569628"/>
    <lineage>
        <taxon>Eukaryota</taxon>
        <taxon>Fungi</taxon>
        <taxon>Dikarya</taxon>
        <taxon>Basidiomycota</taxon>
        <taxon>Ustilaginomycotina</taxon>
        <taxon>Exobasidiomycetes</taxon>
        <taxon>Microstromatales</taxon>
        <taxon>Microstromatales incertae sedis</taxon>
        <taxon>Jaminaea</taxon>
    </lineage>
</organism>
<sequence>MASSKRITKELADLSKEPLPGIAVSASEANVYQWQAVIAGPADSPYAKGSFNLSLEFPAEYPFKGPKVRFATKIYHPNVDEEGAVCLGILKSEAWKPSTKAATVLQSIQNLLSEPDPDDALVASIAELYKKDRPQFDHIAKETTKKYAMA</sequence>
<comment type="similarity">
    <text evidence="7">Belongs to the ubiquitin-conjugating enzyme family.</text>
</comment>
<keyword evidence="4 7" id="KW-0833">Ubl conjugation pathway</keyword>
<keyword evidence="10" id="KW-1185">Reference proteome</keyword>
<proteinExistence type="inferred from homology"/>
<dbReference type="RefSeq" id="XP_025361447.1">
    <property type="nucleotide sequence ID" value="XM_025507391.1"/>
</dbReference>
<name>A0A316UUP6_9BASI</name>
<feature type="active site" description="Glycyl thioester intermediate" evidence="6">
    <location>
        <position position="86"/>
    </location>
</feature>
<dbReference type="OrthoDB" id="9978460at2759"/>
<evidence type="ECO:0000256" key="7">
    <source>
        <dbReference type="RuleBase" id="RU362109"/>
    </source>
</evidence>
<dbReference type="AlphaFoldDB" id="A0A316UUP6"/>
<dbReference type="SMART" id="SM00212">
    <property type="entry name" value="UBCc"/>
    <property type="match status" value="1"/>
</dbReference>
<dbReference type="InterPro" id="IPR016135">
    <property type="entry name" value="UBQ-conjugating_enzyme/RWD"/>
</dbReference>
<gene>
    <name evidence="9" type="ORF">BDZ90DRAFT_241343</name>
</gene>
<dbReference type="GeneID" id="37029214"/>
<dbReference type="EC" id="2.3.2.23" evidence="1"/>
<accession>A0A316UUP6</accession>
<keyword evidence="3 7" id="KW-0547">Nucleotide-binding</keyword>
<evidence type="ECO:0000256" key="4">
    <source>
        <dbReference type="ARBA" id="ARBA00022786"/>
    </source>
</evidence>
<dbReference type="PANTHER" id="PTHR24067">
    <property type="entry name" value="UBIQUITIN-CONJUGATING ENZYME E2"/>
    <property type="match status" value="1"/>
</dbReference>
<evidence type="ECO:0000256" key="3">
    <source>
        <dbReference type="ARBA" id="ARBA00022741"/>
    </source>
</evidence>
<dbReference type="GO" id="GO:0061631">
    <property type="term" value="F:ubiquitin conjugating enzyme activity"/>
    <property type="evidence" value="ECO:0007669"/>
    <property type="project" value="UniProtKB-EC"/>
</dbReference>
<keyword evidence="2" id="KW-0808">Transferase</keyword>
<feature type="domain" description="UBC core" evidence="8">
    <location>
        <begin position="2"/>
        <end position="149"/>
    </location>
</feature>
<dbReference type="InterPro" id="IPR000608">
    <property type="entry name" value="UBC"/>
</dbReference>
<dbReference type="SUPFAM" id="SSF54495">
    <property type="entry name" value="UBC-like"/>
    <property type="match status" value="1"/>
</dbReference>
<evidence type="ECO:0000259" key="8">
    <source>
        <dbReference type="PROSITE" id="PS50127"/>
    </source>
</evidence>
<dbReference type="EMBL" id="KZ819670">
    <property type="protein sequence ID" value="PWN26835.1"/>
    <property type="molecule type" value="Genomic_DNA"/>
</dbReference>
<evidence type="ECO:0000256" key="1">
    <source>
        <dbReference type="ARBA" id="ARBA00012486"/>
    </source>
</evidence>
<dbReference type="Proteomes" id="UP000245884">
    <property type="component" value="Unassembled WGS sequence"/>
</dbReference>
<protein>
    <recommendedName>
        <fullName evidence="1">E2 ubiquitin-conjugating enzyme</fullName>
        <ecNumber evidence="1">2.3.2.23</ecNumber>
    </recommendedName>
</protein>
<evidence type="ECO:0000313" key="10">
    <source>
        <dbReference type="Proteomes" id="UP000245884"/>
    </source>
</evidence>
<dbReference type="InterPro" id="IPR023313">
    <property type="entry name" value="UBQ-conjugating_AS"/>
</dbReference>
<dbReference type="InterPro" id="IPR050113">
    <property type="entry name" value="Ub_conjugating_enzyme"/>
</dbReference>
<dbReference type="GO" id="GO:0005524">
    <property type="term" value="F:ATP binding"/>
    <property type="evidence" value="ECO:0007669"/>
    <property type="project" value="UniProtKB-UniRule"/>
</dbReference>